<accession>A0A8C8TFR2</accession>
<proteinExistence type="predicted"/>
<dbReference type="Gene3D" id="1.10.8.10">
    <property type="entry name" value="DNA helicase RuvA subunit, C-terminal domain"/>
    <property type="match status" value="1"/>
</dbReference>
<keyword evidence="1" id="KW-0597">Phosphoprotein</keyword>
<dbReference type="Proteomes" id="UP000694547">
    <property type="component" value="Chromosome 7"/>
</dbReference>
<evidence type="ECO:0000256" key="8">
    <source>
        <dbReference type="SAM" id="MobiDB-lite"/>
    </source>
</evidence>
<keyword evidence="3" id="KW-0833">Ubl conjugation pathway</keyword>
<dbReference type="Gene3D" id="3.10.20.90">
    <property type="entry name" value="Phosphatidylinositol 3-kinase Catalytic Subunit, Chain A, domain 1"/>
    <property type="match status" value="1"/>
</dbReference>
<evidence type="ECO:0000256" key="4">
    <source>
        <dbReference type="ARBA" id="ARBA00022859"/>
    </source>
</evidence>
<evidence type="ECO:0000313" key="11">
    <source>
        <dbReference type="Ensembl" id="ENSPEMP00000011296.2"/>
    </source>
</evidence>
<protein>
    <recommendedName>
        <fullName evidence="7">Ubiquitin-like protein 7</fullName>
    </recommendedName>
</protein>
<dbReference type="InterPro" id="IPR029071">
    <property type="entry name" value="Ubiquitin-like_domsf"/>
</dbReference>
<dbReference type="GeneTree" id="ENSGT00390000015967"/>
<dbReference type="PANTHER" id="PTHR10677:SF25">
    <property type="entry name" value="UBIQUITIN-LIKE PROTEIN 7"/>
    <property type="match status" value="1"/>
</dbReference>
<feature type="compositionally biased region" description="Low complexity" evidence="8">
    <location>
        <begin position="286"/>
        <end position="309"/>
    </location>
</feature>
<evidence type="ECO:0000313" key="12">
    <source>
        <dbReference type="Proteomes" id="UP000694547"/>
    </source>
</evidence>
<dbReference type="SMART" id="SM00213">
    <property type="entry name" value="UBQ"/>
    <property type="match status" value="1"/>
</dbReference>
<feature type="compositionally biased region" description="Low complexity" evidence="8">
    <location>
        <begin position="257"/>
        <end position="271"/>
    </location>
</feature>
<dbReference type="InterPro" id="IPR009060">
    <property type="entry name" value="UBA-like_sf"/>
</dbReference>
<dbReference type="FunFam" id="3.10.20.90:FF:000139">
    <property type="entry name" value="ubiquitin-like protein 7"/>
    <property type="match status" value="1"/>
</dbReference>
<dbReference type="PROSITE" id="PS50053">
    <property type="entry name" value="UBIQUITIN_2"/>
    <property type="match status" value="1"/>
</dbReference>
<dbReference type="InterPro" id="IPR047878">
    <property type="entry name" value="UBL7_UBA"/>
</dbReference>
<dbReference type="InterPro" id="IPR015940">
    <property type="entry name" value="UBA"/>
</dbReference>
<dbReference type="AlphaFoldDB" id="A0A8C8TFR2"/>
<evidence type="ECO:0000256" key="2">
    <source>
        <dbReference type="ARBA" id="ARBA00022588"/>
    </source>
</evidence>
<feature type="compositionally biased region" description="Polar residues" evidence="8">
    <location>
        <begin position="310"/>
        <end position="329"/>
    </location>
</feature>
<dbReference type="SUPFAM" id="SSF46934">
    <property type="entry name" value="UBA-like"/>
    <property type="match status" value="1"/>
</dbReference>
<dbReference type="InterPro" id="IPR000626">
    <property type="entry name" value="Ubiquitin-like_dom"/>
</dbReference>
<keyword evidence="4" id="KW-0391">Immunity</keyword>
<evidence type="ECO:0000259" key="10">
    <source>
        <dbReference type="PROSITE" id="PS50053"/>
    </source>
</evidence>
<dbReference type="PANTHER" id="PTHR10677">
    <property type="entry name" value="UBIQUILIN"/>
    <property type="match status" value="1"/>
</dbReference>
<keyword evidence="2" id="KW-0399">Innate immunity</keyword>
<dbReference type="Ensembl" id="ENSPEMT00000015480.2">
    <property type="protein sequence ID" value="ENSPEMP00000011296.2"/>
    <property type="gene ID" value="ENSPEMG00000011982.2"/>
</dbReference>
<dbReference type="SMART" id="SM00165">
    <property type="entry name" value="UBA"/>
    <property type="match status" value="1"/>
</dbReference>
<name>A0A8C8TFR2_PERMB</name>
<dbReference type="SUPFAM" id="SSF54236">
    <property type="entry name" value="Ubiquitin-like"/>
    <property type="match status" value="1"/>
</dbReference>
<sequence>MSLSDWHLAVKLADQPLAPKSILQLPETELGEYSLGAYSISFLKQLIAGKLQESVPDPELIDLIYCGRKLKDDQTLDFYGIQPGSTVHVLRKSWPEPDQKPEPVDKVAALREFRVLHSALQSSSSYREAVFKMLSNKESLDQIIVATPGLSSDPIALGVLQDKDLFSVFADPNMLDTLVPAHPALVNAIILVLHSVAGSTPMPGADSSSRSMPSSSYRDMPGGFLFDGLSDDEDDFHPHGCGSFILILDASFFPSTRSTPSSSTPSSRPASLGYSGAAGPRPITQSELATALALASTPESSSHTPTPGTQGHSSGTSPMSSGVQSGTPITNDLFSQALQHALQASGQPSLQSQWQPQLQQLRDMGIQDDELSLRALQATGGDIQAALELIFAGGAP</sequence>
<dbReference type="GO" id="GO:0045087">
    <property type="term" value="P:innate immune response"/>
    <property type="evidence" value="ECO:0007669"/>
    <property type="project" value="UniProtKB-KW"/>
</dbReference>
<dbReference type="FunFam" id="1.10.8.10:FF:000192">
    <property type="entry name" value="Ubiquitin-like 7b (bone marrow stromal cell-derived)"/>
    <property type="match status" value="1"/>
</dbReference>
<keyword evidence="12" id="KW-1185">Reference proteome</keyword>
<evidence type="ECO:0000256" key="5">
    <source>
        <dbReference type="ARBA" id="ARBA00057016"/>
    </source>
</evidence>
<evidence type="ECO:0000256" key="7">
    <source>
        <dbReference type="ARBA" id="ARBA00074524"/>
    </source>
</evidence>
<dbReference type="Pfam" id="PF00240">
    <property type="entry name" value="ubiquitin"/>
    <property type="match status" value="1"/>
</dbReference>
<evidence type="ECO:0000256" key="6">
    <source>
        <dbReference type="ARBA" id="ARBA00062414"/>
    </source>
</evidence>
<reference evidence="11 12" key="1">
    <citation type="submission" date="2018-10" db="EMBL/GenBank/DDBJ databases">
        <title>Improved assembly of the deer mouse Peromyscus maniculatus genome.</title>
        <authorList>
            <person name="Lassance J.-M."/>
            <person name="Hoekstra H.E."/>
        </authorList>
    </citation>
    <scope>NUCLEOTIDE SEQUENCE [LARGE SCALE GENOMIC DNA]</scope>
</reference>
<dbReference type="InterPro" id="IPR015496">
    <property type="entry name" value="Ubiquilin"/>
</dbReference>
<evidence type="ECO:0000256" key="3">
    <source>
        <dbReference type="ARBA" id="ARBA00022786"/>
    </source>
</evidence>
<reference evidence="11" key="2">
    <citation type="submission" date="2025-08" db="UniProtKB">
        <authorList>
            <consortium name="Ensembl"/>
        </authorList>
    </citation>
    <scope>IDENTIFICATION</scope>
</reference>
<feature type="region of interest" description="Disordered" evidence="8">
    <location>
        <begin position="257"/>
        <end position="329"/>
    </location>
</feature>
<dbReference type="GO" id="GO:0006511">
    <property type="term" value="P:ubiquitin-dependent protein catabolic process"/>
    <property type="evidence" value="ECO:0007669"/>
    <property type="project" value="TreeGrafter"/>
</dbReference>
<feature type="domain" description="UBA" evidence="9">
    <location>
        <begin position="349"/>
        <end position="393"/>
    </location>
</feature>
<dbReference type="InterPro" id="IPR047877">
    <property type="entry name" value="UBL7_Ubl"/>
</dbReference>
<dbReference type="GO" id="GO:0031593">
    <property type="term" value="F:polyubiquitin modification-dependent protein binding"/>
    <property type="evidence" value="ECO:0007669"/>
    <property type="project" value="TreeGrafter"/>
</dbReference>
<evidence type="ECO:0000256" key="1">
    <source>
        <dbReference type="ARBA" id="ARBA00022553"/>
    </source>
</evidence>
<evidence type="ECO:0000259" key="9">
    <source>
        <dbReference type="PROSITE" id="PS50030"/>
    </source>
</evidence>
<comment type="subunit">
    <text evidence="6">Binds ubiquitin. Interacts with MAVS; this interaction enhances TRIM21-dependent 'Lys-27'-linked polyubiquitination of MAVS.</text>
</comment>
<comment type="function">
    <text evidence="5">Interferon-stimulated protein that positively regulates RNA virus-triggered innate immune signaling. Mechanistically, promotes 'Lys-27'-linked polyubiquitination of MAVS through TRIM21 leading to enhanced the IFN signaling pathway.</text>
</comment>
<reference evidence="11" key="3">
    <citation type="submission" date="2025-09" db="UniProtKB">
        <authorList>
            <consortium name="Ensembl"/>
        </authorList>
    </citation>
    <scope>IDENTIFICATION</scope>
</reference>
<dbReference type="PROSITE" id="PS50030">
    <property type="entry name" value="UBA"/>
    <property type="match status" value="1"/>
</dbReference>
<dbReference type="CDD" id="cd01815">
    <property type="entry name" value="Ubl_UBL7"/>
    <property type="match status" value="1"/>
</dbReference>
<dbReference type="GO" id="GO:0005829">
    <property type="term" value="C:cytosol"/>
    <property type="evidence" value="ECO:0007669"/>
    <property type="project" value="TreeGrafter"/>
</dbReference>
<organism evidence="11 12">
    <name type="scientific">Peromyscus maniculatus bairdii</name>
    <name type="common">Prairie deer mouse</name>
    <dbReference type="NCBI Taxonomy" id="230844"/>
    <lineage>
        <taxon>Eukaryota</taxon>
        <taxon>Metazoa</taxon>
        <taxon>Chordata</taxon>
        <taxon>Craniata</taxon>
        <taxon>Vertebrata</taxon>
        <taxon>Euteleostomi</taxon>
        <taxon>Mammalia</taxon>
        <taxon>Eutheria</taxon>
        <taxon>Euarchontoglires</taxon>
        <taxon>Glires</taxon>
        <taxon>Rodentia</taxon>
        <taxon>Myomorpha</taxon>
        <taxon>Muroidea</taxon>
        <taxon>Cricetidae</taxon>
        <taxon>Neotominae</taxon>
        <taxon>Peromyscus</taxon>
    </lineage>
</organism>
<feature type="domain" description="Ubiquitin-like" evidence="10">
    <location>
        <begin position="39"/>
        <end position="92"/>
    </location>
</feature>
<dbReference type="CDD" id="cd14326">
    <property type="entry name" value="UBA_UBL7"/>
    <property type="match status" value="1"/>
</dbReference>